<keyword evidence="1" id="KW-1133">Transmembrane helix</keyword>
<reference evidence="3 4" key="1">
    <citation type="submission" date="2015-12" db="EMBL/GenBank/DDBJ databases">
        <title>Complete genome sequence of a multi-drug resistant strain Acidovorax sp. 12322-1.</title>
        <authorList>
            <person name="Ming D."/>
            <person name="Wang M."/>
            <person name="Hu S."/>
            <person name="Zhou Y."/>
            <person name="Jiang T."/>
        </authorList>
    </citation>
    <scope>NUCLEOTIDE SEQUENCE [LARGE SCALE GENOMIC DNA]</scope>
    <source>
        <strain evidence="3 4">12322-1</strain>
    </source>
</reference>
<sequence length="68" mass="7722">MIRWMLLIFILLVLVNSATGIIQKIGLGRLPGDFNFRFLGRQFFVPFASAVLVTVLLFSLIKLVAWLL</sequence>
<name>A0A0W7Z8L0_9BURK</name>
<feature type="transmembrane region" description="Helical" evidence="1">
    <location>
        <begin position="44"/>
        <end position="67"/>
    </location>
</feature>
<dbReference type="Proteomes" id="UP000242792">
    <property type="component" value="Chromosome"/>
</dbReference>
<accession>A0A1V3TML7</accession>
<reference evidence="2 5" key="2">
    <citation type="submission" date="2017-03" db="EMBL/GenBank/DDBJ databases">
        <title>Rapid Whole Genome Sequencing of Comamonas kerstersii Causing Continuous ambulatory Peritoneal Dialysis-Associated Peritonitis.</title>
        <authorList>
            <person name="Zheng B."/>
        </authorList>
    </citation>
    <scope>NUCLEOTIDE SEQUENCE [LARGE SCALE GENOMIC DNA]</scope>
    <source>
        <strain evidence="2 5">8943</strain>
    </source>
</reference>
<dbReference type="OrthoDB" id="9811610at2"/>
<proteinExistence type="predicted"/>
<evidence type="ECO:0000313" key="2">
    <source>
        <dbReference type="EMBL" id="AQZ99725.1"/>
    </source>
</evidence>
<dbReference type="RefSeq" id="WP_054067801.1">
    <property type="nucleotide sequence ID" value="NZ_CATYED010000004.1"/>
</dbReference>
<evidence type="ECO:0000313" key="4">
    <source>
        <dbReference type="Proteomes" id="UP000053300"/>
    </source>
</evidence>
<dbReference type="Pfam" id="PF11146">
    <property type="entry name" value="DUF2905"/>
    <property type="match status" value="1"/>
</dbReference>
<evidence type="ECO:0000313" key="3">
    <source>
        <dbReference type="EMBL" id="KUF43715.1"/>
    </source>
</evidence>
<dbReference type="EMBL" id="LPXH01000001">
    <property type="protein sequence ID" value="KUF43715.1"/>
    <property type="molecule type" value="Genomic_DNA"/>
</dbReference>
<keyword evidence="1" id="KW-0472">Membrane</keyword>
<accession>A0A1V0BIF8</accession>
<evidence type="ECO:0008006" key="6">
    <source>
        <dbReference type="Google" id="ProtNLM"/>
    </source>
</evidence>
<dbReference type="KEGG" id="cke:B5M06_03465"/>
<gene>
    <name evidence="3" type="ORF">AS359_05015</name>
    <name evidence="2" type="ORF">B5M06_03465</name>
</gene>
<dbReference type="Proteomes" id="UP000053300">
    <property type="component" value="Unassembled WGS sequence"/>
</dbReference>
<dbReference type="GeneID" id="83038375"/>
<keyword evidence="4" id="KW-1185">Reference proteome</keyword>
<keyword evidence="1" id="KW-0812">Transmembrane</keyword>
<evidence type="ECO:0000256" key="1">
    <source>
        <dbReference type="SAM" id="Phobius"/>
    </source>
</evidence>
<dbReference type="AlphaFoldDB" id="A0A0W7Z8L0"/>
<protein>
    <recommendedName>
        <fullName evidence="6">DUF2905 domain-containing protein</fullName>
    </recommendedName>
</protein>
<evidence type="ECO:0000313" key="5">
    <source>
        <dbReference type="Proteomes" id="UP000242792"/>
    </source>
</evidence>
<dbReference type="STRING" id="225992.B5M06_03465"/>
<organism evidence="3 4">
    <name type="scientific">Comamonas kerstersii</name>
    <dbReference type="NCBI Taxonomy" id="225992"/>
    <lineage>
        <taxon>Bacteria</taxon>
        <taxon>Pseudomonadati</taxon>
        <taxon>Pseudomonadota</taxon>
        <taxon>Betaproteobacteria</taxon>
        <taxon>Burkholderiales</taxon>
        <taxon>Comamonadaceae</taxon>
        <taxon>Comamonas</taxon>
    </lineage>
</organism>
<accession>A0A0W7Z8L0</accession>
<dbReference type="InterPro" id="IPR021320">
    <property type="entry name" value="DUF2905"/>
</dbReference>
<dbReference type="EMBL" id="CP020121">
    <property type="protein sequence ID" value="AQZ99725.1"/>
    <property type="molecule type" value="Genomic_DNA"/>
</dbReference>